<protein>
    <submittedName>
        <fullName evidence="1">Uncharacterized protein</fullName>
    </submittedName>
</protein>
<reference evidence="1 2" key="1">
    <citation type="submission" date="2018-05" db="EMBL/GenBank/DDBJ databases">
        <title>Mucilaginibacter hurinus sp. nov., isolated from briquette warehouse soil.</title>
        <authorList>
            <person name="Choi L."/>
        </authorList>
    </citation>
    <scope>NUCLEOTIDE SEQUENCE [LARGE SCALE GENOMIC DNA]</scope>
    <source>
        <strain evidence="1 2">ZR32</strain>
    </source>
</reference>
<organism evidence="1 2">
    <name type="scientific">Mucilaginibacter hurinus</name>
    <dbReference type="NCBI Taxonomy" id="2201324"/>
    <lineage>
        <taxon>Bacteria</taxon>
        <taxon>Pseudomonadati</taxon>
        <taxon>Bacteroidota</taxon>
        <taxon>Sphingobacteriia</taxon>
        <taxon>Sphingobacteriales</taxon>
        <taxon>Sphingobacteriaceae</taxon>
        <taxon>Mucilaginibacter</taxon>
    </lineage>
</organism>
<sequence length="145" mass="16265">MRILIISLLLLVGFLNISAQVPKECNFLSDIQFKNGKAIIVVKASLQSIHQAPDHKELKKLSDKNKLSFKDYFTYHECCGWVGSAISFYPSGCLGVYMAYKFNKGKYPNLVTGNTYYLTCAVYKNTAEDPVILLTGISEKAPDRQ</sequence>
<evidence type="ECO:0000313" key="2">
    <source>
        <dbReference type="Proteomes" id="UP000253209"/>
    </source>
</evidence>
<name>A0A367GPG9_9SPHI</name>
<evidence type="ECO:0000313" key="1">
    <source>
        <dbReference type="EMBL" id="RCH54551.1"/>
    </source>
</evidence>
<comment type="caution">
    <text evidence="1">The sequence shown here is derived from an EMBL/GenBank/DDBJ whole genome shotgun (WGS) entry which is preliminary data.</text>
</comment>
<dbReference type="EMBL" id="QGDC01000006">
    <property type="protein sequence ID" value="RCH54551.1"/>
    <property type="molecule type" value="Genomic_DNA"/>
</dbReference>
<gene>
    <name evidence="1" type="ORF">DJ568_12070</name>
</gene>
<proteinExistence type="predicted"/>
<dbReference type="AlphaFoldDB" id="A0A367GPG9"/>
<dbReference type="RefSeq" id="WP_114005534.1">
    <property type="nucleotide sequence ID" value="NZ_QGDC01000006.1"/>
</dbReference>
<keyword evidence="2" id="KW-1185">Reference proteome</keyword>
<dbReference type="Proteomes" id="UP000253209">
    <property type="component" value="Unassembled WGS sequence"/>
</dbReference>
<accession>A0A367GPG9</accession>